<evidence type="ECO:0000313" key="1">
    <source>
        <dbReference type="EMBL" id="PLW41634.1"/>
    </source>
</evidence>
<name>A0A2N5UV71_9BASI</name>
<reference evidence="1 2" key="1">
    <citation type="submission" date="2017-11" db="EMBL/GenBank/DDBJ databases">
        <title>De novo assembly and phasing of dikaryotic genomes from two isolates of Puccinia coronata f. sp. avenae, the causal agent of oat crown rust.</title>
        <authorList>
            <person name="Miller M.E."/>
            <person name="Zhang Y."/>
            <person name="Omidvar V."/>
            <person name="Sperschneider J."/>
            <person name="Schwessinger B."/>
            <person name="Raley C."/>
            <person name="Palmer J.M."/>
            <person name="Garnica D."/>
            <person name="Upadhyaya N."/>
            <person name="Rathjen J."/>
            <person name="Taylor J.M."/>
            <person name="Park R.F."/>
            <person name="Dodds P.N."/>
            <person name="Hirsch C.D."/>
            <person name="Kianian S.F."/>
            <person name="Figueroa M."/>
        </authorList>
    </citation>
    <scope>NUCLEOTIDE SEQUENCE [LARGE SCALE GENOMIC DNA]</scope>
    <source>
        <strain evidence="1">12SD80</strain>
    </source>
</reference>
<gene>
    <name evidence="1" type="ORF">PCASD_05429</name>
</gene>
<comment type="caution">
    <text evidence="1">The sequence shown here is derived from an EMBL/GenBank/DDBJ whole genome shotgun (WGS) entry which is preliminary data.</text>
</comment>
<dbReference type="EMBL" id="PGCI01000087">
    <property type="protein sequence ID" value="PLW41634.1"/>
    <property type="molecule type" value="Genomic_DNA"/>
</dbReference>
<accession>A0A2N5UV71</accession>
<evidence type="ECO:0000313" key="2">
    <source>
        <dbReference type="Proteomes" id="UP000235392"/>
    </source>
</evidence>
<proteinExistence type="predicted"/>
<dbReference type="AlphaFoldDB" id="A0A2N5UV71"/>
<protein>
    <recommendedName>
        <fullName evidence="3">Methyltransferase domain-containing protein</fullName>
    </recommendedName>
</protein>
<organism evidence="1 2">
    <name type="scientific">Puccinia coronata f. sp. avenae</name>
    <dbReference type="NCBI Taxonomy" id="200324"/>
    <lineage>
        <taxon>Eukaryota</taxon>
        <taxon>Fungi</taxon>
        <taxon>Dikarya</taxon>
        <taxon>Basidiomycota</taxon>
        <taxon>Pucciniomycotina</taxon>
        <taxon>Pucciniomycetes</taxon>
        <taxon>Pucciniales</taxon>
        <taxon>Pucciniaceae</taxon>
        <taxon>Puccinia</taxon>
    </lineage>
</organism>
<evidence type="ECO:0008006" key="3">
    <source>
        <dbReference type="Google" id="ProtNLM"/>
    </source>
</evidence>
<sequence length="576" mass="62797">MEKFEVCPGVTLARIGRHRAGAVPEDSVAYSVLSCNNVNLKGIVVDAEAKTSNTCSVSLKVSGKKDPGIISFIRTVYNAGLSPDRLDKCWRYNGVRGLLCSKPRAHDAGKAEDTEHVFTTKPDGQRCLVARLGSVWGYFTSDTEAKLIGWSLPDVALEPLAEPHVGAVLDAEMIVGRKPLFIDMLQQDDGAPAPAKRTIVDTVALAKKLPLVEFGVSFRDYFSTSKEAEAYASRVKYPCDGLVAISVNGVEMKKLKNHRSVELTHVGGGKMASHEGVVVLLHETLSKFKTNSVVELRFTAEARKTSGRDTMVISCKDAFERTDKTKANSTEACAEIFRVAAGMISGPTMARRLSMLWCNTIKSRMVKQAVWACQRRRVILDVGSGDGQSLGSYYEALGQPWSKSVAFIEVDHVRARSLARSLIAVRSKLVNGLEELLKSMSRLRNGDLDAVVCVADANEIGKHMDLLQEIKRTVGSVVSNFSALHVLPCVETLLLTDLKVFGCAYMYDTALPDGTLVDTGDIVMRKVTDDEATVKWGGDKVYKEKPLHKSDLECYCSVRNALSIVPLSAEAASSEV</sequence>
<dbReference type="SUPFAM" id="SSF56091">
    <property type="entry name" value="DNA ligase/mRNA capping enzyme, catalytic domain"/>
    <property type="match status" value="1"/>
</dbReference>
<dbReference type="Proteomes" id="UP000235392">
    <property type="component" value="Unassembled WGS sequence"/>
</dbReference>